<feature type="domain" description="Glycosyltransferase N-terminal" evidence="5">
    <location>
        <begin position="20"/>
        <end position="249"/>
    </location>
</feature>
<sequence length="474" mass="53353">MANQTQESLQKHSSSSSSSSVVVIVVPFPAQSHLNQLLHLSHIISSHNIPVHYLSSALHISQVKSRATHVLNQERIQFHGFPTPDFLSPPPNNTKFPSHQIPSFEASVNNLREPFADLLGLLSKTARRVVIIHEILLNSVVQDSCRFPNAEVYRFSCVSSVFRLARLRDTLGIRIGHPVYKNIPSFKESLPPEFVAFAAHQYQIGKKIKTSGHVYNTCRLIESAFLDFMLEIERESDENVKLWAIGPLETVTIFKNRSNKANGGQHKCFEWLDKQRPNSVLYISFGTTTFMEDGQIRELALGLEQSEVNFLWVLRDADKGNVFDEGRRPKLPDGFEERVKEKGMVVRDWAPQLEILGHCSTGGFLSHCGWNSCLESLSLGVPIAAWPMHSDQPINAVLITEVLKAGVVVRNWAQRDELVSSSAIRDAVRRLMDSEEGDEVRKRAEKLGYELRKATAEGGISRKELDCFIAHISR</sequence>
<protein>
    <recommendedName>
        <fullName evidence="4">Glycosyltransferase</fullName>
        <ecNumber evidence="4">2.4.1.-</ecNumber>
    </recommendedName>
</protein>
<dbReference type="Gene3D" id="3.40.50.2000">
    <property type="entry name" value="Glycogen Phosphorylase B"/>
    <property type="match status" value="2"/>
</dbReference>
<dbReference type="EC" id="2.4.1.-" evidence="4"/>
<comment type="similarity">
    <text evidence="1 3">Belongs to the UDP-glycosyltransferase family.</text>
</comment>
<dbReference type="AlphaFoldDB" id="A0AA88ALJ4"/>
<proteinExistence type="inferred from homology"/>
<evidence type="ECO:0000256" key="4">
    <source>
        <dbReference type="RuleBase" id="RU362057"/>
    </source>
</evidence>
<dbReference type="Pfam" id="PF26168">
    <property type="entry name" value="Glyco_transf_N"/>
    <property type="match status" value="1"/>
</dbReference>
<dbReference type="Pfam" id="PF00201">
    <property type="entry name" value="UDPGT"/>
    <property type="match status" value="1"/>
</dbReference>
<dbReference type="InterPro" id="IPR058980">
    <property type="entry name" value="Glyco_transf_N"/>
</dbReference>
<dbReference type="GO" id="GO:1901137">
    <property type="term" value="P:carbohydrate derivative biosynthetic process"/>
    <property type="evidence" value="ECO:0007669"/>
    <property type="project" value="UniProtKB-ARBA"/>
</dbReference>
<evidence type="ECO:0000313" key="7">
    <source>
        <dbReference type="Proteomes" id="UP001187192"/>
    </source>
</evidence>
<dbReference type="PROSITE" id="PS00375">
    <property type="entry name" value="UDPGT"/>
    <property type="match status" value="1"/>
</dbReference>
<evidence type="ECO:0000259" key="5">
    <source>
        <dbReference type="Pfam" id="PF26168"/>
    </source>
</evidence>
<name>A0AA88ALJ4_FICCA</name>
<dbReference type="Proteomes" id="UP001187192">
    <property type="component" value="Unassembled WGS sequence"/>
</dbReference>
<evidence type="ECO:0000256" key="1">
    <source>
        <dbReference type="ARBA" id="ARBA00009995"/>
    </source>
</evidence>
<dbReference type="InterPro" id="IPR035595">
    <property type="entry name" value="UDP_glycos_trans_CS"/>
</dbReference>
<reference evidence="6" key="1">
    <citation type="submission" date="2023-07" db="EMBL/GenBank/DDBJ databases">
        <title>draft genome sequence of fig (Ficus carica).</title>
        <authorList>
            <person name="Takahashi T."/>
            <person name="Nishimura K."/>
        </authorList>
    </citation>
    <scope>NUCLEOTIDE SEQUENCE</scope>
</reference>
<dbReference type="PANTHER" id="PTHR48044">
    <property type="entry name" value="GLYCOSYLTRANSFERASE"/>
    <property type="match status" value="1"/>
</dbReference>
<dbReference type="InterPro" id="IPR002213">
    <property type="entry name" value="UDP_glucos_trans"/>
</dbReference>
<keyword evidence="2 3" id="KW-0808">Transferase</keyword>
<dbReference type="GO" id="GO:0008194">
    <property type="term" value="F:UDP-glycosyltransferase activity"/>
    <property type="evidence" value="ECO:0007669"/>
    <property type="project" value="InterPro"/>
</dbReference>
<dbReference type="EMBL" id="BTGU01000057">
    <property type="protein sequence ID" value="GMN55412.1"/>
    <property type="molecule type" value="Genomic_DNA"/>
</dbReference>
<evidence type="ECO:0000256" key="3">
    <source>
        <dbReference type="RuleBase" id="RU003718"/>
    </source>
</evidence>
<evidence type="ECO:0000256" key="2">
    <source>
        <dbReference type="ARBA" id="ARBA00022679"/>
    </source>
</evidence>
<keyword evidence="7" id="KW-1185">Reference proteome</keyword>
<comment type="caution">
    <text evidence="6">The sequence shown here is derived from an EMBL/GenBank/DDBJ whole genome shotgun (WGS) entry which is preliminary data.</text>
</comment>
<dbReference type="PANTHER" id="PTHR48044:SF23">
    <property type="entry name" value="ANTHOCYANIDIN 3-O-GLUCOSYLTRANSFERASE-LIKE"/>
    <property type="match status" value="1"/>
</dbReference>
<keyword evidence="3" id="KW-0328">Glycosyltransferase</keyword>
<gene>
    <name evidence="6" type="ORF">TIFTF001_024527</name>
</gene>
<dbReference type="CDD" id="cd03784">
    <property type="entry name" value="GT1_Gtf-like"/>
    <property type="match status" value="1"/>
</dbReference>
<dbReference type="SUPFAM" id="SSF53756">
    <property type="entry name" value="UDP-Glycosyltransferase/glycogen phosphorylase"/>
    <property type="match status" value="1"/>
</dbReference>
<evidence type="ECO:0000313" key="6">
    <source>
        <dbReference type="EMBL" id="GMN55412.1"/>
    </source>
</evidence>
<dbReference type="FunFam" id="3.40.50.2000:FF:000060">
    <property type="entry name" value="Glycosyltransferase"/>
    <property type="match status" value="1"/>
</dbReference>
<accession>A0AA88ALJ4</accession>
<organism evidence="6 7">
    <name type="scientific">Ficus carica</name>
    <name type="common">Common fig</name>
    <dbReference type="NCBI Taxonomy" id="3494"/>
    <lineage>
        <taxon>Eukaryota</taxon>
        <taxon>Viridiplantae</taxon>
        <taxon>Streptophyta</taxon>
        <taxon>Embryophyta</taxon>
        <taxon>Tracheophyta</taxon>
        <taxon>Spermatophyta</taxon>
        <taxon>Magnoliopsida</taxon>
        <taxon>eudicotyledons</taxon>
        <taxon>Gunneridae</taxon>
        <taxon>Pentapetalae</taxon>
        <taxon>rosids</taxon>
        <taxon>fabids</taxon>
        <taxon>Rosales</taxon>
        <taxon>Moraceae</taxon>
        <taxon>Ficeae</taxon>
        <taxon>Ficus</taxon>
    </lineage>
</organism>